<comment type="subunit">
    <text evidence="5">Forms a 24-polypeptide structural core with octahedral symmetry. Part of the 2-oxoglutarate dehydrogenase (OGDH) complex composed of E1 (2-oxoglutarate dehydrogenase), E2 (dihydrolipoamide succinyltransferase) and E3 (dihydrolipoamide dehydrogenase); the complex contains multiple copies of the three enzymatic components (E1, E2 and E3).</text>
</comment>
<dbReference type="SUPFAM" id="SSF47005">
    <property type="entry name" value="Peripheral subunit-binding domain of 2-oxo acid dehydrogenase complex"/>
    <property type="match status" value="1"/>
</dbReference>
<dbReference type="PANTHER" id="PTHR43178:SF5">
    <property type="entry name" value="LIPOAMIDE ACYLTRANSFERASE COMPONENT OF BRANCHED-CHAIN ALPHA-KETO ACID DEHYDROGENASE COMPLEX, MITOCHONDRIAL"/>
    <property type="match status" value="1"/>
</dbReference>
<evidence type="ECO:0000256" key="4">
    <source>
        <dbReference type="ARBA" id="ARBA00007317"/>
    </source>
</evidence>
<dbReference type="EC" id="2.3.1.-" evidence="10"/>
<organism evidence="14 15">
    <name type="scientific">Novosphingobium fluoreni</name>
    <dbReference type="NCBI Taxonomy" id="1391222"/>
    <lineage>
        <taxon>Bacteria</taxon>
        <taxon>Pseudomonadati</taxon>
        <taxon>Pseudomonadota</taxon>
        <taxon>Alphaproteobacteria</taxon>
        <taxon>Sphingomonadales</taxon>
        <taxon>Sphingomonadaceae</taxon>
        <taxon>Novosphingobium</taxon>
    </lineage>
</organism>
<dbReference type="SUPFAM" id="SSF51230">
    <property type="entry name" value="Single hybrid motif"/>
    <property type="match status" value="1"/>
</dbReference>
<evidence type="ECO:0000313" key="14">
    <source>
        <dbReference type="EMBL" id="MBB3939988.1"/>
    </source>
</evidence>
<comment type="cofactor">
    <cofactor evidence="1 10">
        <name>(R)-lipoate</name>
        <dbReference type="ChEBI" id="CHEBI:83088"/>
    </cofactor>
</comment>
<name>A0A7W6C381_9SPHN</name>
<dbReference type="Gene3D" id="2.40.50.100">
    <property type="match status" value="1"/>
</dbReference>
<evidence type="ECO:0000259" key="12">
    <source>
        <dbReference type="PROSITE" id="PS50968"/>
    </source>
</evidence>
<gene>
    <name evidence="14" type="ORF">GGR39_001638</name>
</gene>
<keyword evidence="8 10" id="KW-0012">Acyltransferase</keyword>
<feature type="region of interest" description="Disordered" evidence="11">
    <location>
        <begin position="83"/>
        <end position="102"/>
    </location>
</feature>
<accession>A0A7W6C381</accession>
<dbReference type="Pfam" id="PF00198">
    <property type="entry name" value="2-oxoacid_dh"/>
    <property type="match status" value="1"/>
</dbReference>
<dbReference type="SUPFAM" id="SSF52777">
    <property type="entry name" value="CoA-dependent acyltransferases"/>
    <property type="match status" value="1"/>
</dbReference>
<feature type="domain" description="Peripheral subunit-binding (PSBD)" evidence="13">
    <location>
        <begin position="189"/>
        <end position="225"/>
    </location>
</feature>
<keyword evidence="15" id="KW-1185">Reference proteome</keyword>
<proteinExistence type="inferred from homology"/>
<evidence type="ECO:0000256" key="9">
    <source>
        <dbReference type="ARBA" id="ARBA00052761"/>
    </source>
</evidence>
<evidence type="ECO:0000256" key="3">
    <source>
        <dbReference type="ARBA" id="ARBA00005145"/>
    </source>
</evidence>
<dbReference type="InterPro" id="IPR003016">
    <property type="entry name" value="2-oxoA_DH_lipoyl-BS"/>
</dbReference>
<comment type="similarity">
    <text evidence="4 10">Belongs to the 2-oxoacid dehydrogenase family.</text>
</comment>
<evidence type="ECO:0000256" key="5">
    <source>
        <dbReference type="ARBA" id="ARBA00011666"/>
    </source>
</evidence>
<dbReference type="Pfam" id="PF02817">
    <property type="entry name" value="E3_binding"/>
    <property type="match status" value="1"/>
</dbReference>
<dbReference type="PROSITE" id="PS00189">
    <property type="entry name" value="LIPOYL"/>
    <property type="match status" value="1"/>
</dbReference>
<evidence type="ECO:0000256" key="11">
    <source>
        <dbReference type="SAM" id="MobiDB-lite"/>
    </source>
</evidence>
<sequence>MGRYTFRLPDIGEGIAEAEIVAWHVKIGDMVEEDGRLADMMTDKATVEMESPVSGKIVEVAGAEGDVIAIGSPLVVIETEGDVEEAPAAPASAAAPAPAPKAEVVEERIEAENPDADDADRAMAAEQIQTSPPFVSSPSSARTAGAPDKLPPAAEVETPRATPEPRVSAPLDPNGKGGIKPAHPAAKVLASPAVRKRAADLAIDLGEVRSAEDGRVRHADLDAFLAYNAAGGFQPAGRKGADEQVRVIGLRRRIAENMAASKRRIPHFSYVEEYDVTALEEARAQLNAARGDRPKLTMLPFLISAICRLIPEFPMLNAHYDDEAGVVTRYGAVHLGMAAQTPAGLMVPVIRDAQDRNLWQLAHEIGRLAQAARDGTAKSAELSGSTITVTSLGPMGGVATTPVINRPEVAIIGPNRIVERPMFVRGADGQERVEKRKLMNISMSCDHRVVDGWDAASFAQALKKLIEAPAVLLAR</sequence>
<dbReference type="GO" id="GO:0016407">
    <property type="term" value="F:acetyltransferase activity"/>
    <property type="evidence" value="ECO:0007669"/>
    <property type="project" value="TreeGrafter"/>
</dbReference>
<evidence type="ECO:0000313" key="15">
    <source>
        <dbReference type="Proteomes" id="UP000561459"/>
    </source>
</evidence>
<dbReference type="InterPro" id="IPR050743">
    <property type="entry name" value="2-oxoacid_DH_E2_comp"/>
</dbReference>
<dbReference type="Proteomes" id="UP000561459">
    <property type="component" value="Unassembled WGS sequence"/>
</dbReference>
<evidence type="ECO:0000256" key="10">
    <source>
        <dbReference type="RuleBase" id="RU003423"/>
    </source>
</evidence>
<evidence type="ECO:0000256" key="7">
    <source>
        <dbReference type="ARBA" id="ARBA00022823"/>
    </source>
</evidence>
<dbReference type="InterPro" id="IPR023213">
    <property type="entry name" value="CAT-like_dom_sf"/>
</dbReference>
<comment type="caution">
    <text evidence="14">The sequence shown here is derived from an EMBL/GenBank/DDBJ whole genome shotgun (WGS) entry which is preliminary data.</text>
</comment>
<dbReference type="PANTHER" id="PTHR43178">
    <property type="entry name" value="DIHYDROLIPOAMIDE ACETYLTRANSFERASE COMPONENT OF PYRUVATE DEHYDROGENASE COMPLEX"/>
    <property type="match status" value="1"/>
</dbReference>
<dbReference type="PROSITE" id="PS51826">
    <property type="entry name" value="PSBD"/>
    <property type="match status" value="1"/>
</dbReference>
<comment type="function">
    <text evidence="2">E2 component of the 2-oxoglutarate dehydrogenase (OGDH) complex which catalyzes the second step in the conversion of 2-oxoglutarate to succinyl-CoA and CO(2).</text>
</comment>
<dbReference type="RefSeq" id="WP_183616665.1">
    <property type="nucleotide sequence ID" value="NZ_JACIDY010000003.1"/>
</dbReference>
<feature type="compositionally biased region" description="Polar residues" evidence="11">
    <location>
        <begin position="129"/>
        <end position="142"/>
    </location>
</feature>
<feature type="compositionally biased region" description="Low complexity" evidence="11">
    <location>
        <begin position="86"/>
        <end position="102"/>
    </location>
</feature>
<dbReference type="InterPro" id="IPR036625">
    <property type="entry name" value="E3-bd_dom_sf"/>
</dbReference>
<comment type="pathway">
    <text evidence="3">Amino-acid degradation; L-lysine degradation via saccharopine pathway; glutaryl-CoA from L-lysine: step 6/6.</text>
</comment>
<evidence type="ECO:0000259" key="13">
    <source>
        <dbReference type="PROSITE" id="PS51826"/>
    </source>
</evidence>
<dbReference type="GO" id="GO:0031405">
    <property type="term" value="F:lipoic acid binding"/>
    <property type="evidence" value="ECO:0007669"/>
    <property type="project" value="TreeGrafter"/>
</dbReference>
<dbReference type="GO" id="GO:0005737">
    <property type="term" value="C:cytoplasm"/>
    <property type="evidence" value="ECO:0007669"/>
    <property type="project" value="TreeGrafter"/>
</dbReference>
<dbReference type="EMBL" id="JACIDY010000003">
    <property type="protein sequence ID" value="MBB3939988.1"/>
    <property type="molecule type" value="Genomic_DNA"/>
</dbReference>
<dbReference type="Pfam" id="PF00364">
    <property type="entry name" value="Biotin_lipoyl"/>
    <property type="match status" value="1"/>
</dbReference>
<dbReference type="CDD" id="cd06849">
    <property type="entry name" value="lipoyl_domain"/>
    <property type="match status" value="1"/>
</dbReference>
<evidence type="ECO:0000256" key="8">
    <source>
        <dbReference type="ARBA" id="ARBA00023315"/>
    </source>
</evidence>
<evidence type="ECO:0000256" key="6">
    <source>
        <dbReference type="ARBA" id="ARBA00022679"/>
    </source>
</evidence>
<dbReference type="InterPro" id="IPR000089">
    <property type="entry name" value="Biotin_lipoyl"/>
</dbReference>
<keyword evidence="6 10" id="KW-0808">Transferase</keyword>
<protein>
    <recommendedName>
        <fullName evidence="10">Dihydrolipoamide acetyltransferase component of pyruvate dehydrogenase complex</fullName>
        <ecNumber evidence="10">2.3.1.-</ecNumber>
    </recommendedName>
</protein>
<dbReference type="GO" id="GO:0004149">
    <property type="term" value="F:dihydrolipoyllysine-residue succinyltransferase activity"/>
    <property type="evidence" value="ECO:0007669"/>
    <property type="project" value="UniProtKB-EC"/>
</dbReference>
<dbReference type="Gene3D" id="3.30.559.10">
    <property type="entry name" value="Chloramphenicol acetyltransferase-like domain"/>
    <property type="match status" value="1"/>
</dbReference>
<feature type="region of interest" description="Disordered" evidence="11">
    <location>
        <begin position="129"/>
        <end position="172"/>
    </location>
</feature>
<dbReference type="InterPro" id="IPR011053">
    <property type="entry name" value="Single_hybrid_motif"/>
</dbReference>
<dbReference type="FunFam" id="3.30.559.10:FF:000007">
    <property type="entry name" value="Dihydrolipoamide acetyltransferase component of pyruvate dehydrogenase complex"/>
    <property type="match status" value="1"/>
</dbReference>
<dbReference type="AlphaFoldDB" id="A0A7W6C381"/>
<feature type="domain" description="Lipoyl-binding" evidence="12">
    <location>
        <begin position="3"/>
        <end position="78"/>
    </location>
</feature>
<dbReference type="InterPro" id="IPR004167">
    <property type="entry name" value="PSBD"/>
</dbReference>
<dbReference type="PROSITE" id="PS50968">
    <property type="entry name" value="BIOTINYL_LIPOYL"/>
    <property type="match status" value="1"/>
</dbReference>
<evidence type="ECO:0000256" key="2">
    <source>
        <dbReference type="ARBA" id="ARBA00004052"/>
    </source>
</evidence>
<keyword evidence="7 10" id="KW-0450">Lipoyl</keyword>
<dbReference type="Gene3D" id="4.10.320.10">
    <property type="entry name" value="E3-binding domain"/>
    <property type="match status" value="1"/>
</dbReference>
<comment type="catalytic activity">
    <reaction evidence="9">
        <text>N(6)-[(R)-dihydrolipoyl]-L-lysyl-[protein] + succinyl-CoA = N(6)-[(R)-S(8)-succinyldihydrolipoyl]-L-lysyl-[protein] + CoA</text>
        <dbReference type="Rhea" id="RHEA:15213"/>
        <dbReference type="Rhea" id="RHEA-COMP:10475"/>
        <dbReference type="Rhea" id="RHEA-COMP:20092"/>
        <dbReference type="ChEBI" id="CHEBI:57287"/>
        <dbReference type="ChEBI" id="CHEBI:57292"/>
        <dbReference type="ChEBI" id="CHEBI:83100"/>
        <dbReference type="ChEBI" id="CHEBI:83120"/>
        <dbReference type="EC" id="2.3.1.61"/>
    </reaction>
</comment>
<reference evidence="14 15" key="1">
    <citation type="submission" date="2020-08" db="EMBL/GenBank/DDBJ databases">
        <title>Genomic Encyclopedia of Type Strains, Phase IV (KMG-IV): sequencing the most valuable type-strain genomes for metagenomic binning, comparative biology and taxonomic classification.</title>
        <authorList>
            <person name="Goeker M."/>
        </authorList>
    </citation>
    <scope>NUCLEOTIDE SEQUENCE [LARGE SCALE GENOMIC DNA]</scope>
    <source>
        <strain evidence="14 15">DSM 27568</strain>
    </source>
</reference>
<dbReference type="InterPro" id="IPR001078">
    <property type="entry name" value="2-oxoacid_DH_actylTfrase"/>
</dbReference>
<evidence type="ECO:0000256" key="1">
    <source>
        <dbReference type="ARBA" id="ARBA00001938"/>
    </source>
</evidence>